<reference evidence="1 2" key="1">
    <citation type="submission" date="2016-10" db="EMBL/GenBank/DDBJ databases">
        <authorList>
            <person name="de Groot N.N."/>
        </authorList>
    </citation>
    <scope>NUCLEOTIDE SEQUENCE [LARGE SCALE GENOMIC DNA]</scope>
    <source>
        <strain evidence="1 2">CGMCC 1.10959</strain>
    </source>
</reference>
<evidence type="ECO:0000313" key="1">
    <source>
        <dbReference type="EMBL" id="SFT48531.1"/>
    </source>
</evidence>
<name>A0A1I6YDV9_9RHOB</name>
<dbReference type="AlphaFoldDB" id="A0A1I6YDV9"/>
<dbReference type="InterPro" id="IPR036412">
    <property type="entry name" value="HAD-like_sf"/>
</dbReference>
<organism evidence="1 2">
    <name type="scientific">Sedimentitalea nanhaiensis</name>
    <dbReference type="NCBI Taxonomy" id="999627"/>
    <lineage>
        <taxon>Bacteria</taxon>
        <taxon>Pseudomonadati</taxon>
        <taxon>Pseudomonadota</taxon>
        <taxon>Alphaproteobacteria</taxon>
        <taxon>Rhodobacterales</taxon>
        <taxon>Paracoccaceae</taxon>
        <taxon>Sedimentitalea</taxon>
    </lineage>
</organism>
<sequence>MSLRPMIVVMIVMAGAGQADPLPSWNDTDAKARITEFVARVTDVDGDSYVSPAERIAVFDNDGTLWVEQPVYTQLLFAVNRVAELAREDPSILTSDALKAAAAGDIKGVFAQGRDGLFEVISASHSGISVDEFTEVVQGWMQTARHPDTGRAFDDMTYQPMLELLRYLRDEGFTTYIVSGGSIHFMRAFADAAYNIPPQQVIGTILNSSYQVIDGDPVVMKDPGLFFNDDKEGKPIAIDTRIGRRPIFAAGNSDGDFQMLEWTTAGEGARFGMIVHHTDAEREYAYDRDSSIGGLERGLDEAGDRGWLLVDMAEDWKTIWSSGE</sequence>
<keyword evidence="1" id="KW-0378">Hydrolase</keyword>
<dbReference type="GO" id="GO:0016787">
    <property type="term" value="F:hydrolase activity"/>
    <property type="evidence" value="ECO:0007669"/>
    <property type="project" value="UniProtKB-KW"/>
</dbReference>
<evidence type="ECO:0000313" key="2">
    <source>
        <dbReference type="Proteomes" id="UP000182466"/>
    </source>
</evidence>
<accession>A0A1I6YDV9</accession>
<dbReference type="SUPFAM" id="SSF56784">
    <property type="entry name" value="HAD-like"/>
    <property type="match status" value="1"/>
</dbReference>
<proteinExistence type="predicted"/>
<dbReference type="Proteomes" id="UP000182466">
    <property type="component" value="Unassembled WGS sequence"/>
</dbReference>
<dbReference type="InterPro" id="IPR023214">
    <property type="entry name" value="HAD_sf"/>
</dbReference>
<dbReference type="Pfam" id="PF12710">
    <property type="entry name" value="HAD"/>
    <property type="match status" value="1"/>
</dbReference>
<protein>
    <submittedName>
        <fullName evidence="1">Haloacid dehalogenase-like hydrolase</fullName>
    </submittedName>
</protein>
<dbReference type="EMBL" id="FPAW01000002">
    <property type="protein sequence ID" value="SFT48531.1"/>
    <property type="molecule type" value="Genomic_DNA"/>
</dbReference>
<gene>
    <name evidence="1" type="ORF">SAMN05216236_102158</name>
</gene>
<dbReference type="RefSeq" id="WP_051372206.1">
    <property type="nucleotide sequence ID" value="NZ_FPAW01000002.1"/>
</dbReference>
<dbReference type="OrthoDB" id="9799365at2"/>
<keyword evidence="2" id="KW-1185">Reference proteome</keyword>
<dbReference type="Gene3D" id="3.40.50.1000">
    <property type="entry name" value="HAD superfamily/HAD-like"/>
    <property type="match status" value="1"/>
</dbReference>
<dbReference type="STRING" id="999627.SAMN05216236_102158"/>
<dbReference type="eggNOG" id="COG0560">
    <property type="taxonomic scope" value="Bacteria"/>
</dbReference>